<accession>A0A7W8F8E7</accession>
<dbReference type="EMBL" id="JACHJE010000004">
    <property type="protein sequence ID" value="MBB5125030.1"/>
    <property type="molecule type" value="Genomic_DNA"/>
</dbReference>
<sequence>MGSAHVSTDRSVAGRYRLAGITHRETHRVCWYADDVRAGRPCPVARTWIPRDAGDAARRAPSRVLRTAESMSRPCPGRTATVVGTVVEAGFLWTVLRTFRPGSG</sequence>
<organism evidence="1 2">
    <name type="scientific">Streptomyces griseoloalbus</name>
    <dbReference type="NCBI Taxonomy" id="67303"/>
    <lineage>
        <taxon>Bacteria</taxon>
        <taxon>Bacillati</taxon>
        <taxon>Actinomycetota</taxon>
        <taxon>Actinomycetes</taxon>
        <taxon>Kitasatosporales</taxon>
        <taxon>Streptomycetaceae</taxon>
        <taxon>Streptomyces</taxon>
    </lineage>
</organism>
<name>A0A7W8F8E7_9ACTN</name>
<dbReference type="AlphaFoldDB" id="A0A7W8F8E7"/>
<gene>
    <name evidence="1" type="ORF">FHS32_001762</name>
</gene>
<comment type="caution">
    <text evidence="1">The sequence shown here is derived from an EMBL/GenBank/DDBJ whole genome shotgun (WGS) entry which is preliminary data.</text>
</comment>
<protein>
    <submittedName>
        <fullName evidence="1">Uncharacterized protein</fullName>
    </submittedName>
</protein>
<keyword evidence="2" id="KW-1185">Reference proteome</keyword>
<dbReference type="Proteomes" id="UP000568022">
    <property type="component" value="Unassembled WGS sequence"/>
</dbReference>
<evidence type="ECO:0000313" key="1">
    <source>
        <dbReference type="EMBL" id="MBB5125030.1"/>
    </source>
</evidence>
<evidence type="ECO:0000313" key="2">
    <source>
        <dbReference type="Proteomes" id="UP000568022"/>
    </source>
</evidence>
<proteinExistence type="predicted"/>
<reference evidence="1 2" key="1">
    <citation type="submission" date="2020-08" db="EMBL/GenBank/DDBJ databases">
        <title>Genomic Encyclopedia of Type Strains, Phase III (KMG-III): the genomes of soil and plant-associated and newly described type strains.</title>
        <authorList>
            <person name="Whitman W."/>
        </authorList>
    </citation>
    <scope>NUCLEOTIDE SEQUENCE [LARGE SCALE GENOMIC DNA]</scope>
    <source>
        <strain evidence="1 2">CECT 3226</strain>
    </source>
</reference>